<name>A0A5B7DXI8_PORTR</name>
<dbReference type="EMBL" id="VSRR010001546">
    <property type="protein sequence ID" value="MPC26035.1"/>
    <property type="molecule type" value="Genomic_DNA"/>
</dbReference>
<organism evidence="1 2">
    <name type="scientific">Portunus trituberculatus</name>
    <name type="common">Swimming crab</name>
    <name type="synonym">Neptunus trituberculatus</name>
    <dbReference type="NCBI Taxonomy" id="210409"/>
    <lineage>
        <taxon>Eukaryota</taxon>
        <taxon>Metazoa</taxon>
        <taxon>Ecdysozoa</taxon>
        <taxon>Arthropoda</taxon>
        <taxon>Crustacea</taxon>
        <taxon>Multicrustacea</taxon>
        <taxon>Malacostraca</taxon>
        <taxon>Eumalacostraca</taxon>
        <taxon>Eucarida</taxon>
        <taxon>Decapoda</taxon>
        <taxon>Pleocyemata</taxon>
        <taxon>Brachyura</taxon>
        <taxon>Eubrachyura</taxon>
        <taxon>Portunoidea</taxon>
        <taxon>Portunidae</taxon>
        <taxon>Portuninae</taxon>
        <taxon>Portunus</taxon>
    </lineage>
</organism>
<reference evidence="1 2" key="1">
    <citation type="submission" date="2019-05" db="EMBL/GenBank/DDBJ databases">
        <title>Another draft genome of Portunus trituberculatus and its Hox gene families provides insights of decapod evolution.</title>
        <authorList>
            <person name="Jeong J.-H."/>
            <person name="Song I."/>
            <person name="Kim S."/>
            <person name="Choi T."/>
            <person name="Kim D."/>
            <person name="Ryu S."/>
            <person name="Kim W."/>
        </authorList>
    </citation>
    <scope>NUCLEOTIDE SEQUENCE [LARGE SCALE GENOMIC DNA]</scope>
    <source>
        <tissue evidence="1">Muscle</tissue>
    </source>
</reference>
<protein>
    <submittedName>
        <fullName evidence="1">Uncharacterized protein</fullName>
    </submittedName>
</protein>
<evidence type="ECO:0000313" key="1">
    <source>
        <dbReference type="EMBL" id="MPC26035.1"/>
    </source>
</evidence>
<sequence>MSRMGRATDSITGLTVSIRCPKHFLSWWSGREKFRAPYLSPVFRFTPHGLPCVDRLLVVSWRGLEAGVTVLGLNSDHENQL</sequence>
<evidence type="ECO:0000313" key="2">
    <source>
        <dbReference type="Proteomes" id="UP000324222"/>
    </source>
</evidence>
<dbReference type="AlphaFoldDB" id="A0A5B7DXI8"/>
<comment type="caution">
    <text evidence="1">The sequence shown here is derived from an EMBL/GenBank/DDBJ whole genome shotgun (WGS) entry which is preliminary data.</text>
</comment>
<dbReference type="Proteomes" id="UP000324222">
    <property type="component" value="Unassembled WGS sequence"/>
</dbReference>
<keyword evidence="2" id="KW-1185">Reference proteome</keyword>
<gene>
    <name evidence="1" type="ORF">E2C01_019164</name>
</gene>
<accession>A0A5B7DXI8</accession>
<proteinExistence type="predicted"/>